<feature type="domain" description="Transposase InsH N-terminal" evidence="1">
    <location>
        <begin position="3"/>
        <end position="99"/>
    </location>
</feature>
<dbReference type="Pfam" id="PF05598">
    <property type="entry name" value="DUF772"/>
    <property type="match status" value="1"/>
</dbReference>
<name>A0A645DST0_9ZZZZ</name>
<comment type="caution">
    <text evidence="2">The sequence shown here is derived from an EMBL/GenBank/DDBJ whole genome shotgun (WGS) entry which is preliminary data.</text>
</comment>
<evidence type="ECO:0000313" key="2">
    <source>
        <dbReference type="EMBL" id="MPM92371.1"/>
    </source>
</evidence>
<dbReference type="InterPro" id="IPR008490">
    <property type="entry name" value="Transposase_InsH_N"/>
</dbReference>
<dbReference type="AlphaFoldDB" id="A0A645DST0"/>
<dbReference type="EMBL" id="VSSQ01039318">
    <property type="protein sequence ID" value="MPM92371.1"/>
    <property type="molecule type" value="Genomic_DNA"/>
</dbReference>
<protein>
    <recommendedName>
        <fullName evidence="1">Transposase InsH N-terminal domain-containing protein</fullName>
    </recommendedName>
</protein>
<proteinExistence type="predicted"/>
<evidence type="ECO:0000259" key="1">
    <source>
        <dbReference type="Pfam" id="PF05598"/>
    </source>
</evidence>
<gene>
    <name evidence="2" type="ORF">SDC9_139506</name>
</gene>
<sequence>MPFEAKLDENNRWVVLSKIVPWEEFAQLYYKNFKSNRGVPTKDARLVLGVIIIKHIMKSDDRGVIEMIRENPYMQYFLGLEAFTYEQVMTPSLLVSIRK</sequence>
<accession>A0A645DST0</accession>
<organism evidence="2">
    <name type="scientific">bioreactor metagenome</name>
    <dbReference type="NCBI Taxonomy" id="1076179"/>
    <lineage>
        <taxon>unclassified sequences</taxon>
        <taxon>metagenomes</taxon>
        <taxon>ecological metagenomes</taxon>
    </lineage>
</organism>
<reference evidence="2" key="1">
    <citation type="submission" date="2019-08" db="EMBL/GenBank/DDBJ databases">
        <authorList>
            <person name="Kucharzyk K."/>
            <person name="Murdoch R.W."/>
            <person name="Higgins S."/>
            <person name="Loffler F."/>
        </authorList>
    </citation>
    <scope>NUCLEOTIDE SEQUENCE</scope>
</reference>